<dbReference type="InterPro" id="IPR047122">
    <property type="entry name" value="Trans-enoyl_RdTase-like"/>
</dbReference>
<dbReference type="Proteomes" id="UP000044602">
    <property type="component" value="Unassembled WGS sequence"/>
</dbReference>
<dbReference type="EMBL" id="CVQH01000002">
    <property type="protein sequence ID" value="CRJ81360.1"/>
    <property type="molecule type" value="Genomic_DNA"/>
</dbReference>
<dbReference type="InterPro" id="IPR036864">
    <property type="entry name" value="Zn2-C6_fun-type_DNA-bd_sf"/>
</dbReference>
<evidence type="ECO:0008006" key="11">
    <source>
        <dbReference type="Google" id="ProtNLM"/>
    </source>
</evidence>
<dbReference type="Gene3D" id="4.10.240.10">
    <property type="entry name" value="Zn(2)-C6 fungal-type DNA-binding domain"/>
    <property type="match status" value="1"/>
</dbReference>
<feature type="coiled-coil region" evidence="5">
    <location>
        <begin position="1147"/>
        <end position="1174"/>
    </location>
</feature>
<keyword evidence="3" id="KW-0539">Nucleus</keyword>
<dbReference type="Pfam" id="PF00107">
    <property type="entry name" value="ADH_zinc_N"/>
    <property type="match status" value="1"/>
</dbReference>
<dbReference type="InterPro" id="IPR011032">
    <property type="entry name" value="GroES-like_sf"/>
</dbReference>
<feature type="region of interest" description="Disordered" evidence="6">
    <location>
        <begin position="791"/>
        <end position="856"/>
    </location>
</feature>
<name>A0A0G4KEA2_VERLO</name>
<keyword evidence="4" id="KW-0479">Metal-binding</keyword>
<dbReference type="Gene3D" id="3.90.180.10">
    <property type="entry name" value="Medium-chain alcohol dehydrogenases, catalytic domain"/>
    <property type="match status" value="1"/>
</dbReference>
<dbReference type="GO" id="GO:0000981">
    <property type="term" value="F:DNA-binding transcription factor activity, RNA polymerase II-specific"/>
    <property type="evidence" value="ECO:0007669"/>
    <property type="project" value="InterPro"/>
</dbReference>
<dbReference type="CDD" id="cd00067">
    <property type="entry name" value="GAL4"/>
    <property type="match status" value="1"/>
</dbReference>
<keyword evidence="5" id="KW-0175">Coiled coil</keyword>
<feature type="compositionally biased region" description="Pro residues" evidence="6">
    <location>
        <begin position="842"/>
        <end position="854"/>
    </location>
</feature>
<dbReference type="Gene3D" id="3.40.50.720">
    <property type="entry name" value="NAD(P)-binding Rossmann-like Domain"/>
    <property type="match status" value="1"/>
</dbReference>
<keyword evidence="4" id="KW-0862">Zinc</keyword>
<evidence type="ECO:0000256" key="2">
    <source>
        <dbReference type="ARBA" id="ARBA00023002"/>
    </source>
</evidence>
<dbReference type="STRING" id="100787.A0A0G4KEA2"/>
<feature type="domain" description="Zn(2)-C6 fungal-type" evidence="7">
    <location>
        <begin position="40"/>
        <end position="69"/>
    </location>
</feature>
<keyword evidence="2" id="KW-0560">Oxidoreductase</keyword>
<dbReference type="SUPFAM" id="SSF50129">
    <property type="entry name" value="GroES-like"/>
    <property type="match status" value="1"/>
</dbReference>
<keyword evidence="4" id="KW-0863">Zinc-finger</keyword>
<dbReference type="PANTHER" id="PTHR45348:SF2">
    <property type="entry name" value="ZINC-TYPE ALCOHOL DEHYDROGENASE-LIKE PROTEIN C2E1P3.01"/>
    <property type="match status" value="1"/>
</dbReference>
<evidence type="ECO:0000256" key="4">
    <source>
        <dbReference type="PROSITE-ProRule" id="PRU00042"/>
    </source>
</evidence>
<dbReference type="InterPro" id="IPR013149">
    <property type="entry name" value="ADH-like_C"/>
</dbReference>
<dbReference type="PANTHER" id="PTHR45348">
    <property type="entry name" value="HYPOTHETICAL OXIDOREDUCTASE (EUROFUNG)"/>
    <property type="match status" value="1"/>
</dbReference>
<dbReference type="SMART" id="SM00066">
    <property type="entry name" value="GAL4"/>
    <property type="match status" value="1"/>
</dbReference>
<dbReference type="InterPro" id="IPR013154">
    <property type="entry name" value="ADH-like_N"/>
</dbReference>
<feature type="compositionally biased region" description="Low complexity" evidence="6">
    <location>
        <begin position="818"/>
        <end position="828"/>
    </location>
</feature>
<dbReference type="InterPro" id="IPR020843">
    <property type="entry name" value="ER"/>
</dbReference>
<protein>
    <recommendedName>
        <fullName evidence="11">Zn(2)-C6 fungal-type domain-containing protein</fullName>
    </recommendedName>
</protein>
<evidence type="ECO:0000256" key="3">
    <source>
        <dbReference type="ARBA" id="ARBA00023242"/>
    </source>
</evidence>
<sequence>MSLYTCELCMKSFDQETRYDRHIQYCRRRAARKQPARPTACNACRSTKNKCDFHQPCSRCAAKQAECIYGRVSGTAQIQTTSSDAPVATALTPGEQDPTTLTGDHWTFDGDQMDLGLVSQEDYNYSDTLFHPPANFLSTIETLFDAPPPIPKPLAPNLSLQPVDLMCSVSDTHRLLSLASQPTSEQKTMGQCLAPSCRRFITATLRTFPRLMAQPAKWPPFIHPLVSSLHFDERDIEPPPTPPQPLKPLAACRVISQGFVARSEGSMDFLWRSIEAEERWIKSDVSISPKRDGRDVQLTDAQMHKFSLGELLAAMQAMVIYTIMRMIDFGPDYFTEHDGMIVTMQDLAYVYSSRVPGPFSPPHERKVGLRWKDWLCEEVRRRIINTCFCVALVVGTGSTQGLANPGQGPLPGPSSLWEADNEWDWAREYMRSWGPQGNGTTSSTFEMANRPSSHLAALLPAVRSKLTIGSRQTPSPGDGEVLVRARAIAVNPIDWKRQAWGFMTPTLPAVLGADLAGEVVGVGSSVEEFQIGDRVLAMAPEMFTGNSDHGAYQEYAVVKSFTTARLPKSLSFTQAATLPSAVSTAFMMLVDNLGLPLDALETGRTSASSPSSIFVWGGSSAVGTLTIQLAHKAGLTVFATASAQHHDRLRDLGADVVVDYSSGDAAQEILNASEKVGKPIAWAVDVIATESTLKQVVEVLQGSTATDAKKLSITVPWATTLEKPEDIAIQQVNGGEIWSRRSDLAEWLCSKALTAWLDSGDIKPLQAKIVGGGLEGLQSAMDEVQKGPMAMDPRAVVPPCSASTPNLDGRRRFPLIGRRPSSVSSSASPTPPATPTRASPARAPPQSPAQPSTPPAAGLTIRALIKFGPPLLANYDNIYEACRDFIPSDNICQGLLRRLEHGCHDLITRRDSSALDSKSGRKPLRFEAQFTITRAGVHWTTVTYRSYQKLPLDRQAAVDVALATDRIIGTFLRRHERGFSWQAPDRHSIDSRTTRPQSRHSASLFSLTSQDRLAVTKQNIPFLPGYEIFLNFRSRCRSRQPVTWDRRFTIKSTQSTPLTPRLAEGFTWKLSKCIHDALDARKREFDDSRAACDFLEEVEDSFEDEAVFIDFKLHNCTGTNNSDAGRSITSSFPLFQDSDTHDAREFAEQLNKSLADLRDETDKALNSLDDLKILIREISGRDQTLKNPFAVVLDSSVCYAPRTIDAALDRVQSGIAHVLYGKDVTLVMAATKRGHMVLEKTIVGRPASLNSLSSLHSLAEEPQTEQEILLSSLKDCIQRDIAMVILDTRSLSDMQARPQNLRLIERSAPPSSTRPPAVFAQVSSGPSVPPSKAGIKTNETRPETTVSTAPAALPHQPETPVKSTVRNDDLGIETPLISRESSTDLSAITVDNEVGHSTPPSTPSLSDCAVDSPHVPDEANFSISLHPVDPCPRARILALIQALARGDSRCLCFPEEQVESRATMNGDLVASDTSSMSKSAFEDDILHETEDEDEADDAWHQFLDTFSDTALLQKMVSTAR</sequence>
<dbReference type="Pfam" id="PF08240">
    <property type="entry name" value="ADH_N"/>
    <property type="match status" value="1"/>
</dbReference>
<dbReference type="Pfam" id="PF00172">
    <property type="entry name" value="Zn_clus"/>
    <property type="match status" value="1"/>
</dbReference>
<evidence type="ECO:0000256" key="1">
    <source>
        <dbReference type="ARBA" id="ARBA00008072"/>
    </source>
</evidence>
<feature type="region of interest" description="Disordered" evidence="6">
    <location>
        <begin position="1305"/>
        <end position="1366"/>
    </location>
</feature>
<dbReference type="GO" id="GO:0008270">
    <property type="term" value="F:zinc ion binding"/>
    <property type="evidence" value="ECO:0007669"/>
    <property type="project" value="UniProtKB-KW"/>
</dbReference>
<accession>A0A0G4KEA2</accession>
<reference evidence="9 10" key="1">
    <citation type="submission" date="2015-05" db="EMBL/GenBank/DDBJ databases">
        <authorList>
            <person name="Wang D.B."/>
            <person name="Wang M."/>
        </authorList>
    </citation>
    <scope>NUCLEOTIDE SEQUENCE [LARGE SCALE GENOMIC DNA]</scope>
    <source>
        <strain evidence="9">VL1</strain>
    </source>
</reference>
<feature type="domain" description="C2H2-type" evidence="8">
    <location>
        <begin position="4"/>
        <end position="35"/>
    </location>
</feature>
<proteinExistence type="inferred from homology"/>
<keyword evidence="10" id="KW-1185">Reference proteome</keyword>
<evidence type="ECO:0000256" key="6">
    <source>
        <dbReference type="SAM" id="MobiDB-lite"/>
    </source>
</evidence>
<dbReference type="PROSITE" id="PS00463">
    <property type="entry name" value="ZN2_CY6_FUNGAL_1"/>
    <property type="match status" value="1"/>
</dbReference>
<dbReference type="PROSITE" id="PS50048">
    <property type="entry name" value="ZN2_CY6_FUNGAL_2"/>
    <property type="match status" value="1"/>
</dbReference>
<evidence type="ECO:0000259" key="7">
    <source>
        <dbReference type="PROSITE" id="PS50048"/>
    </source>
</evidence>
<comment type="similarity">
    <text evidence="1">Belongs to the zinc-containing alcohol dehydrogenase family.</text>
</comment>
<dbReference type="SUPFAM" id="SSF51735">
    <property type="entry name" value="NAD(P)-binding Rossmann-fold domains"/>
    <property type="match status" value="1"/>
</dbReference>
<evidence type="ECO:0000256" key="5">
    <source>
        <dbReference type="SAM" id="Coils"/>
    </source>
</evidence>
<dbReference type="SMART" id="SM00829">
    <property type="entry name" value="PKS_ER"/>
    <property type="match status" value="1"/>
</dbReference>
<dbReference type="InterPro" id="IPR001138">
    <property type="entry name" value="Zn2Cys6_DnaBD"/>
</dbReference>
<gene>
    <name evidence="9" type="ORF">BN1708_001881</name>
</gene>
<dbReference type="GO" id="GO:0016651">
    <property type="term" value="F:oxidoreductase activity, acting on NAD(P)H"/>
    <property type="evidence" value="ECO:0007669"/>
    <property type="project" value="InterPro"/>
</dbReference>
<dbReference type="InterPro" id="IPR036291">
    <property type="entry name" value="NAD(P)-bd_dom_sf"/>
</dbReference>
<dbReference type="InterPro" id="IPR013087">
    <property type="entry name" value="Znf_C2H2_type"/>
</dbReference>
<evidence type="ECO:0000259" key="8">
    <source>
        <dbReference type="PROSITE" id="PS50157"/>
    </source>
</evidence>
<dbReference type="SUPFAM" id="SSF57701">
    <property type="entry name" value="Zn2/Cys6 DNA-binding domain"/>
    <property type="match status" value="1"/>
</dbReference>
<evidence type="ECO:0000313" key="9">
    <source>
        <dbReference type="EMBL" id="CRJ81360.1"/>
    </source>
</evidence>
<feature type="compositionally biased region" description="Low complexity" evidence="6">
    <location>
        <begin position="1306"/>
        <end position="1317"/>
    </location>
</feature>
<evidence type="ECO:0000313" key="10">
    <source>
        <dbReference type="Proteomes" id="UP000044602"/>
    </source>
</evidence>
<organism evidence="9 10">
    <name type="scientific">Verticillium longisporum</name>
    <name type="common">Verticillium dahliae var. longisporum</name>
    <dbReference type="NCBI Taxonomy" id="100787"/>
    <lineage>
        <taxon>Eukaryota</taxon>
        <taxon>Fungi</taxon>
        <taxon>Dikarya</taxon>
        <taxon>Ascomycota</taxon>
        <taxon>Pezizomycotina</taxon>
        <taxon>Sordariomycetes</taxon>
        <taxon>Hypocreomycetidae</taxon>
        <taxon>Glomerellales</taxon>
        <taxon>Plectosphaerellaceae</taxon>
        <taxon>Verticillium</taxon>
    </lineage>
</organism>
<dbReference type="CDD" id="cd08249">
    <property type="entry name" value="enoyl_reductase_like"/>
    <property type="match status" value="1"/>
</dbReference>
<dbReference type="PROSITE" id="PS50157">
    <property type="entry name" value="ZINC_FINGER_C2H2_2"/>
    <property type="match status" value="1"/>
</dbReference>